<accession>A0A6H2C5L8</accession>
<dbReference type="Pfam" id="PF10117">
    <property type="entry name" value="McrBC"/>
    <property type="match status" value="1"/>
</dbReference>
<dbReference type="KEGG" id="dfs:HGD76_22180"/>
<name>A0A6H2C5L8_DOLFA</name>
<dbReference type="PANTHER" id="PTHR38733:SF1">
    <property type="entry name" value="TYPE IV METHYL-DIRECTED RESTRICTION ENZYME ECOKMCRBC"/>
    <property type="match status" value="1"/>
</dbReference>
<evidence type="ECO:0000313" key="2">
    <source>
        <dbReference type="Proteomes" id="UP000502433"/>
    </source>
</evidence>
<dbReference type="InterPro" id="IPR011604">
    <property type="entry name" value="PDDEXK-like_dom_sf"/>
</dbReference>
<protein>
    <submittedName>
        <fullName evidence="1">Restriction endonuclease</fullName>
    </submittedName>
</protein>
<evidence type="ECO:0000313" key="1">
    <source>
        <dbReference type="EMBL" id="QJB46486.1"/>
    </source>
</evidence>
<gene>
    <name evidence="1" type="ORF">HGD76_22180</name>
</gene>
<keyword evidence="1" id="KW-0378">Hydrolase</keyword>
<dbReference type="EMBL" id="CP051206">
    <property type="protein sequence ID" value="QJB46486.1"/>
    <property type="molecule type" value="Genomic_DNA"/>
</dbReference>
<organism evidence="1 2">
    <name type="scientific">Dolichospermum flos-aquae CCAP 1403/13F</name>
    <dbReference type="NCBI Taxonomy" id="315271"/>
    <lineage>
        <taxon>Bacteria</taxon>
        <taxon>Bacillati</taxon>
        <taxon>Cyanobacteriota</taxon>
        <taxon>Cyanophyceae</taxon>
        <taxon>Nostocales</taxon>
        <taxon>Aphanizomenonaceae</taxon>
        <taxon>Dolichospermum</taxon>
    </lineage>
</organism>
<dbReference type="AlphaFoldDB" id="A0A6H2C5L8"/>
<dbReference type="Proteomes" id="UP000502433">
    <property type="component" value="Chromosome"/>
</dbReference>
<sequence length="395" mass="46180">MKPANLKILEITEYQAQSFSREEISEEVGIILYEKYQSQVNVEFPSPKTRNQWKLTAKGYVGYIPLNADLALKINPKVPIKNLFGMLEYAYNLKSFKFPEGLMNCESLEDFYNHLAYILADKIIERCRKGLYRTYIPKTEQLAYVRGRLNVQQIIKKPWNVKLQCEYEEHTADILDNQILLWTLFHIGHSGFCTDKVSLIVRKAYHAIQGIVSLQPCTSEDCIDRIYHRLNEDYHLLHQFCRFFLDNTSPNHEKGKNTTLPFLIDMARLYEMFVAEWLKKNLPQNLTLRTQEKTNIGEKIYFKTDLILYNRTDLTPKYILDTKYKKPKHSSPEDIAQVVTYAVSKSCPETVLVYPTELNHSLDKYIGEIRVRNLTFALDDKIEDAGNTFLTKLFS</sequence>
<proteinExistence type="predicted"/>
<reference evidence="1 2" key="2">
    <citation type="submission" date="2020-04" db="EMBL/GenBank/DDBJ databases">
        <authorList>
            <person name="Fomenkov A."/>
            <person name="Anton B.P."/>
            <person name="Roberts R.J."/>
        </authorList>
    </citation>
    <scope>NUCLEOTIDE SEQUENCE [LARGE SCALE GENOMIC DNA]</scope>
    <source>
        <strain evidence="1 2">CCAP 1403/13f</strain>
    </source>
</reference>
<dbReference type="PANTHER" id="PTHR38733">
    <property type="entry name" value="PROTEIN MCRC"/>
    <property type="match status" value="1"/>
</dbReference>
<dbReference type="RefSeq" id="WP_168697054.1">
    <property type="nucleotide sequence ID" value="NZ_CP051206.1"/>
</dbReference>
<keyword evidence="1" id="KW-0540">Nuclease</keyword>
<dbReference type="InterPro" id="IPR019292">
    <property type="entry name" value="McrC"/>
</dbReference>
<dbReference type="Gene3D" id="3.90.320.10">
    <property type="match status" value="1"/>
</dbReference>
<dbReference type="GO" id="GO:0004519">
    <property type="term" value="F:endonuclease activity"/>
    <property type="evidence" value="ECO:0007669"/>
    <property type="project" value="UniProtKB-KW"/>
</dbReference>
<keyword evidence="1" id="KW-0255">Endonuclease</keyword>
<reference evidence="1 2" key="1">
    <citation type="submission" date="2020-04" db="EMBL/GenBank/DDBJ databases">
        <title>Genome-Wide Identification of 5-Methylcytosine Sites in Bacterial Genomes By High-Throughput Sequencing of MspJI Restriction Fragments.</title>
        <authorList>
            <person name="Wu V."/>
        </authorList>
    </citation>
    <scope>NUCLEOTIDE SEQUENCE [LARGE SCALE GENOMIC DNA]</scope>
    <source>
        <strain evidence="1 2">CCAP 1403/13f</strain>
    </source>
</reference>